<dbReference type="GO" id="GO:0071763">
    <property type="term" value="P:nuclear membrane organization"/>
    <property type="evidence" value="ECO:0007669"/>
    <property type="project" value="TreeGrafter"/>
</dbReference>
<dbReference type="EMBL" id="CM029054">
    <property type="protein sequence ID" value="KAG2544262.1"/>
    <property type="molecule type" value="Genomic_DNA"/>
</dbReference>
<dbReference type="PANTHER" id="PTHR47808">
    <property type="entry name" value="INNER NUCLEAR MEMBRANE PROTEIN HEH2-RELATED"/>
    <property type="match status" value="1"/>
</dbReference>
<dbReference type="AlphaFoldDB" id="A0A8T0N7I0"/>
<dbReference type="PANTHER" id="PTHR47808:SF2">
    <property type="entry name" value="LEM DOMAIN-CONTAINING PROTEIN 2"/>
    <property type="match status" value="1"/>
</dbReference>
<dbReference type="GO" id="GO:0005783">
    <property type="term" value="C:endoplasmic reticulum"/>
    <property type="evidence" value="ECO:0007669"/>
    <property type="project" value="TreeGrafter"/>
</dbReference>
<sequence>MPSRSPRRPGPLPSASRRRKGAAEPPPGLFPAREDLLRLLAVLAIASAAAAACSGLHRRPEPFCDSVQSPDDYADGTETSFSVFLHFSLVLPLLPPCYITNNQGKARRADSCQPCPQNGRCVDGQLECVQGFKRYGGSCIEDGLLSQTAAKISELLQLRICDQHARTLCGQPAKILFQKHDVSDTVDQLLSKNPAGLTEDGIQLVKARVLDTAQGFFETSFTSNQAEAFKCPELVAECHMPLTCQVRHWISRNIIFVASFSILHCSGDCAPFTRDKHYQIELRKYMNRCVKPLKIML</sequence>
<accession>A0A8T0N7I0</accession>
<dbReference type="GO" id="GO:0034399">
    <property type="term" value="C:nuclear periphery"/>
    <property type="evidence" value="ECO:0007669"/>
    <property type="project" value="TreeGrafter"/>
</dbReference>
<name>A0A8T0N7I0_PANVG</name>
<reference evidence="2" key="1">
    <citation type="submission" date="2020-05" db="EMBL/GenBank/DDBJ databases">
        <title>WGS assembly of Panicum virgatum.</title>
        <authorList>
            <person name="Lovell J.T."/>
            <person name="Jenkins J."/>
            <person name="Shu S."/>
            <person name="Juenger T.E."/>
            <person name="Schmutz J."/>
        </authorList>
    </citation>
    <scope>NUCLEOTIDE SEQUENCE</scope>
    <source>
        <strain evidence="2">AP13</strain>
    </source>
</reference>
<dbReference type="Proteomes" id="UP000823388">
    <property type="component" value="Chromosome 9N"/>
</dbReference>
<evidence type="ECO:0000313" key="2">
    <source>
        <dbReference type="EMBL" id="KAG2544262.1"/>
    </source>
</evidence>
<evidence type="ECO:0000313" key="3">
    <source>
        <dbReference type="Proteomes" id="UP000823388"/>
    </source>
</evidence>
<dbReference type="GO" id="GO:0003682">
    <property type="term" value="F:chromatin binding"/>
    <property type="evidence" value="ECO:0007669"/>
    <property type="project" value="InterPro"/>
</dbReference>
<evidence type="ECO:0000256" key="1">
    <source>
        <dbReference type="SAM" id="MobiDB-lite"/>
    </source>
</evidence>
<gene>
    <name evidence="2" type="ORF">PVAP13_9NG833900</name>
</gene>
<comment type="caution">
    <text evidence="2">The sequence shown here is derived from an EMBL/GenBank/DDBJ whole genome shotgun (WGS) entry which is preliminary data.</text>
</comment>
<feature type="region of interest" description="Disordered" evidence="1">
    <location>
        <begin position="1"/>
        <end position="28"/>
    </location>
</feature>
<dbReference type="InterPro" id="IPR044780">
    <property type="entry name" value="Heh2/Src1"/>
</dbReference>
<proteinExistence type="predicted"/>
<protein>
    <submittedName>
        <fullName evidence="2">Uncharacterized protein</fullName>
    </submittedName>
</protein>
<keyword evidence="3" id="KW-1185">Reference proteome</keyword>
<dbReference type="GO" id="GO:0005637">
    <property type="term" value="C:nuclear inner membrane"/>
    <property type="evidence" value="ECO:0007669"/>
    <property type="project" value="InterPro"/>
</dbReference>
<organism evidence="2 3">
    <name type="scientific">Panicum virgatum</name>
    <name type="common">Blackwell switchgrass</name>
    <dbReference type="NCBI Taxonomy" id="38727"/>
    <lineage>
        <taxon>Eukaryota</taxon>
        <taxon>Viridiplantae</taxon>
        <taxon>Streptophyta</taxon>
        <taxon>Embryophyta</taxon>
        <taxon>Tracheophyta</taxon>
        <taxon>Spermatophyta</taxon>
        <taxon>Magnoliopsida</taxon>
        <taxon>Liliopsida</taxon>
        <taxon>Poales</taxon>
        <taxon>Poaceae</taxon>
        <taxon>PACMAD clade</taxon>
        <taxon>Panicoideae</taxon>
        <taxon>Panicodae</taxon>
        <taxon>Paniceae</taxon>
        <taxon>Panicinae</taxon>
        <taxon>Panicum</taxon>
        <taxon>Panicum sect. Hiantes</taxon>
    </lineage>
</organism>